<dbReference type="EMBL" id="KE148148">
    <property type="protein sequence ID" value="EPE08899.1"/>
    <property type="molecule type" value="Genomic_DNA"/>
</dbReference>
<gene>
    <name evidence="2" type="ORF">F503_04486</name>
</gene>
<evidence type="ECO:0000313" key="2">
    <source>
        <dbReference type="EMBL" id="EPE08899.1"/>
    </source>
</evidence>
<feature type="region of interest" description="Disordered" evidence="1">
    <location>
        <begin position="1"/>
        <end position="31"/>
    </location>
</feature>
<proteinExistence type="predicted"/>
<sequence>MPRKPAAGQQQLGVARIKKLPTPPLSRQNCARAAQKARREVVCRRQMKQKPRPDSEIGFVREDRLRAFEPIFETLHAYPSINPRHYKILHAHSYAKRLTSENIPRLHGRPCAVVKDMSVLDAALDLAGLISKRAEQDEAEARKNVLWRRAHAVHGQERIDPYRPVPQPIVILNVSFDESLSPPGGLAGIGNSLPDKKLNMREDLYFRTSLPMCFESDPRAPQAADEESMFMPDVAEAAEAAEAENAEDAANDEALPPPTTSMQEWRPPSLIPGRILYTPQTRSKASRVQRDHGAKLPLGE</sequence>
<dbReference type="HOGENOM" id="CLU_927802_0_0_1"/>
<dbReference type="Proteomes" id="UP000016923">
    <property type="component" value="Unassembled WGS sequence"/>
</dbReference>
<evidence type="ECO:0000313" key="3">
    <source>
        <dbReference type="Proteomes" id="UP000016923"/>
    </source>
</evidence>
<reference evidence="2 3" key="1">
    <citation type="journal article" date="2013" name="BMC Genomics">
        <title>The genome and transcriptome of the pine saprophyte Ophiostoma piceae, and a comparison with the bark beetle-associated pine pathogen Grosmannia clavigera.</title>
        <authorList>
            <person name="Haridas S."/>
            <person name="Wang Y."/>
            <person name="Lim L."/>
            <person name="Massoumi Alamouti S."/>
            <person name="Jackman S."/>
            <person name="Docking R."/>
            <person name="Robertson G."/>
            <person name="Birol I."/>
            <person name="Bohlmann J."/>
            <person name="Breuil C."/>
        </authorList>
    </citation>
    <scope>NUCLEOTIDE SEQUENCE [LARGE SCALE GENOMIC DNA]</scope>
    <source>
        <strain evidence="2 3">UAMH 11346</strain>
    </source>
</reference>
<feature type="region of interest" description="Disordered" evidence="1">
    <location>
        <begin position="237"/>
        <end position="300"/>
    </location>
</feature>
<keyword evidence="3" id="KW-1185">Reference proteome</keyword>
<organism evidence="2 3">
    <name type="scientific">Ophiostoma piceae (strain UAMH 11346)</name>
    <name type="common">Sap stain fungus</name>
    <dbReference type="NCBI Taxonomy" id="1262450"/>
    <lineage>
        <taxon>Eukaryota</taxon>
        <taxon>Fungi</taxon>
        <taxon>Dikarya</taxon>
        <taxon>Ascomycota</taxon>
        <taxon>Pezizomycotina</taxon>
        <taxon>Sordariomycetes</taxon>
        <taxon>Sordariomycetidae</taxon>
        <taxon>Ophiostomatales</taxon>
        <taxon>Ophiostomataceae</taxon>
        <taxon>Ophiostoma</taxon>
    </lineage>
</organism>
<dbReference type="VEuPathDB" id="FungiDB:F503_04486"/>
<dbReference type="AlphaFoldDB" id="S3C5T1"/>
<accession>S3C5T1</accession>
<protein>
    <submittedName>
        <fullName evidence="2">Uncharacterized protein</fullName>
    </submittedName>
</protein>
<feature type="compositionally biased region" description="Acidic residues" evidence="1">
    <location>
        <begin position="239"/>
        <end position="251"/>
    </location>
</feature>
<name>S3C5T1_OPHP1</name>
<evidence type="ECO:0000256" key="1">
    <source>
        <dbReference type="SAM" id="MobiDB-lite"/>
    </source>
</evidence>